<dbReference type="GO" id="GO:0005524">
    <property type="term" value="F:ATP binding"/>
    <property type="evidence" value="ECO:0007669"/>
    <property type="project" value="UniProtKB-UniRule"/>
</dbReference>
<dbReference type="GO" id="GO:0046314">
    <property type="term" value="P:phosphocreatine biosynthetic process"/>
    <property type="evidence" value="ECO:0007669"/>
    <property type="project" value="InterPro"/>
</dbReference>
<feature type="binding site" evidence="5">
    <location>
        <begin position="198"/>
        <end position="203"/>
    </location>
    <ligand>
        <name>ATP</name>
        <dbReference type="ChEBI" id="CHEBI:30616"/>
    </ligand>
</feature>
<feature type="domain" description="Phosphagen kinase C-terminal" evidence="6">
    <location>
        <begin position="14"/>
        <end position="245"/>
    </location>
</feature>
<dbReference type="GO" id="GO:0004111">
    <property type="term" value="F:creatine kinase activity"/>
    <property type="evidence" value="ECO:0007669"/>
    <property type="project" value="InterPro"/>
</dbReference>
<dbReference type="PANTHER" id="PTHR11547:SF38">
    <property type="entry name" value="ARGININE KINASE 1-RELATED"/>
    <property type="match status" value="1"/>
</dbReference>
<dbReference type="PATRIC" id="fig|999408.3.peg.2010"/>
<name>A0A0E2HD38_9FIRM</name>
<evidence type="ECO:0000313" key="8">
    <source>
        <dbReference type="Proteomes" id="UP000013085"/>
    </source>
</evidence>
<keyword evidence="2 5" id="KW-0547">Nucleotide-binding</keyword>
<proteinExistence type="inferred from homology"/>
<dbReference type="PANTHER" id="PTHR11547">
    <property type="entry name" value="ARGININE OR CREATINE KINASE"/>
    <property type="match status" value="1"/>
</dbReference>
<keyword evidence="4 5" id="KW-0067">ATP-binding</keyword>
<feature type="binding site" evidence="5">
    <location>
        <begin position="17"/>
        <end position="21"/>
    </location>
    <ligand>
        <name>ATP</name>
        <dbReference type="ChEBI" id="CHEBI:30616"/>
    </ligand>
</feature>
<sequence length="344" mass="39210">MSKWFEKIDCKNSNVIYSRIRLARNWDEYVFPSRMTATQCGEMVERLGEGLKGLKDQDGRDLSYSQLDQMQELEKMALRERRILNMACVNRKEPSGLLLSADESGSIVLGGDDHIRMQILSPGLKLDELWQKADALDDYVNERFSYAFDEKYGYLTSFPTNVGTGLRACVVLHLPTLSQVRKFQSIVADMSRFGTAIRGLYGEGSDNYGSLYEVSNQRTLGQSEKEIVELVTKAAAQLNNQEMRVRSATLNTQRLEREDEAYKSYGVLKYARKMSEKDARIFISQLMAGEEDGLMKFNEECSLYSLIIGIKPANLNLWAKRPLDKDELDAVRAAYIRQNLPEIV</sequence>
<dbReference type="GO" id="GO:0005615">
    <property type="term" value="C:extracellular space"/>
    <property type="evidence" value="ECO:0007669"/>
    <property type="project" value="TreeGrafter"/>
</dbReference>
<dbReference type="AlphaFoldDB" id="A0A0E2HD38"/>
<comment type="caution">
    <text evidence="7">The sequence shown here is derived from an EMBL/GenBank/DDBJ whole genome shotgun (WGS) entry which is preliminary data.</text>
</comment>
<organism evidence="7 8">
    <name type="scientific">[Clostridium] clostridioforme 90A8</name>
    <dbReference type="NCBI Taxonomy" id="999408"/>
    <lineage>
        <taxon>Bacteria</taxon>
        <taxon>Bacillati</taxon>
        <taxon>Bacillota</taxon>
        <taxon>Clostridia</taxon>
        <taxon>Lachnospirales</taxon>
        <taxon>Lachnospiraceae</taxon>
        <taxon>Enterocloster</taxon>
    </lineage>
</organism>
<dbReference type="Proteomes" id="UP000013085">
    <property type="component" value="Unassembled WGS sequence"/>
</dbReference>
<evidence type="ECO:0000256" key="2">
    <source>
        <dbReference type="ARBA" id="ARBA00022741"/>
    </source>
</evidence>
<keyword evidence="3 5" id="KW-0418">Kinase</keyword>
<dbReference type="EMBL" id="AGYR01000014">
    <property type="protein sequence ID" value="ENZ17564.1"/>
    <property type="molecule type" value="Genomic_DNA"/>
</dbReference>
<dbReference type="InterPro" id="IPR022414">
    <property type="entry name" value="ATP-guanido_PTrfase_cat"/>
</dbReference>
<dbReference type="RefSeq" id="WP_002583789.1">
    <property type="nucleotide sequence ID" value="NZ_KB851018.1"/>
</dbReference>
<evidence type="ECO:0000313" key="7">
    <source>
        <dbReference type="EMBL" id="ENZ17564.1"/>
    </source>
</evidence>
<dbReference type="PROSITE" id="PS51510">
    <property type="entry name" value="PHOSPHAGEN_KINASE_C"/>
    <property type="match status" value="1"/>
</dbReference>
<evidence type="ECO:0000256" key="3">
    <source>
        <dbReference type="ARBA" id="ARBA00022777"/>
    </source>
</evidence>
<feature type="binding site" evidence="5">
    <location>
        <begin position="167"/>
        <end position="171"/>
    </location>
    <ligand>
        <name>ATP</name>
        <dbReference type="ChEBI" id="CHEBI:30616"/>
    </ligand>
</feature>
<dbReference type="CDD" id="cd07930">
    <property type="entry name" value="bacterial_phosphagen_kinase"/>
    <property type="match status" value="1"/>
</dbReference>
<dbReference type="InterPro" id="IPR014746">
    <property type="entry name" value="Gln_synth/guanido_kin_cat_dom"/>
</dbReference>
<protein>
    <submittedName>
        <fullName evidence="7">ATP:guanido phosphotransferase</fullName>
    </submittedName>
</protein>
<comment type="similarity">
    <text evidence="5">Belongs to the ATP:guanido phosphotransferase family.</text>
</comment>
<accession>A0A0E2HD38</accession>
<dbReference type="InterPro" id="IPR023660">
    <property type="entry name" value="Arg_Kinase"/>
</dbReference>
<dbReference type="Gene3D" id="3.30.590.10">
    <property type="entry name" value="Glutamine synthetase/guanido kinase, catalytic domain"/>
    <property type="match status" value="1"/>
</dbReference>
<evidence type="ECO:0000259" key="6">
    <source>
        <dbReference type="PROSITE" id="PS51510"/>
    </source>
</evidence>
<evidence type="ECO:0000256" key="4">
    <source>
        <dbReference type="ARBA" id="ARBA00022840"/>
    </source>
</evidence>
<keyword evidence="1 5" id="KW-0808">Transferase</keyword>
<feature type="binding site" evidence="5">
    <location>
        <position position="116"/>
    </location>
    <ligand>
        <name>ATP</name>
        <dbReference type="ChEBI" id="CHEBI:30616"/>
    </ligand>
</feature>
<gene>
    <name evidence="7" type="ORF">HMPREF1090_01865</name>
</gene>
<dbReference type="HOGENOM" id="CLU_066591_1_0_9"/>
<dbReference type="InterPro" id="IPR000749">
    <property type="entry name" value="ATP-guanido_PTrfase"/>
</dbReference>
<dbReference type="GeneID" id="57964822"/>
<comment type="caution">
    <text evidence="5">Lacks conserved residue(s) required for the propagation of feature annotation.</text>
</comment>
<evidence type="ECO:0000256" key="1">
    <source>
        <dbReference type="ARBA" id="ARBA00022679"/>
    </source>
</evidence>
<dbReference type="Pfam" id="PF00217">
    <property type="entry name" value="ATP-gua_Ptrans"/>
    <property type="match status" value="1"/>
</dbReference>
<evidence type="ECO:0000256" key="5">
    <source>
        <dbReference type="PROSITE-ProRule" id="PRU00843"/>
    </source>
</evidence>
<reference evidence="7 8" key="1">
    <citation type="submission" date="2013-01" db="EMBL/GenBank/DDBJ databases">
        <title>The Genome Sequence of Clostridium clostridioforme 90A8.</title>
        <authorList>
            <consortium name="The Broad Institute Genome Sequencing Platform"/>
            <person name="Earl A."/>
            <person name="Ward D."/>
            <person name="Feldgarden M."/>
            <person name="Gevers D."/>
            <person name="Courvalin P."/>
            <person name="Lambert T."/>
            <person name="Walker B."/>
            <person name="Young S.K."/>
            <person name="Zeng Q."/>
            <person name="Gargeya S."/>
            <person name="Fitzgerald M."/>
            <person name="Haas B."/>
            <person name="Abouelleil A."/>
            <person name="Alvarado L."/>
            <person name="Arachchi H.M."/>
            <person name="Berlin A.M."/>
            <person name="Chapman S.B."/>
            <person name="Dewar J."/>
            <person name="Goldberg J."/>
            <person name="Griggs A."/>
            <person name="Gujja S."/>
            <person name="Hansen M."/>
            <person name="Howarth C."/>
            <person name="Imamovic A."/>
            <person name="Larimer J."/>
            <person name="McCowan C."/>
            <person name="Murphy C."/>
            <person name="Neiman D."/>
            <person name="Pearson M."/>
            <person name="Priest M."/>
            <person name="Roberts A."/>
            <person name="Saif S."/>
            <person name="Shea T."/>
            <person name="Sisk P."/>
            <person name="Sykes S."/>
            <person name="Wortman J."/>
            <person name="Nusbaum C."/>
            <person name="Birren B."/>
        </authorList>
    </citation>
    <scope>NUCLEOTIDE SEQUENCE [LARGE SCALE GENOMIC DNA]</scope>
    <source>
        <strain evidence="7 8">90A8</strain>
    </source>
</reference>
<dbReference type="SUPFAM" id="SSF55931">
    <property type="entry name" value="Glutamine synthetase/guanido kinase"/>
    <property type="match status" value="1"/>
</dbReference>